<evidence type="ECO:0008006" key="3">
    <source>
        <dbReference type="Google" id="ProtNLM"/>
    </source>
</evidence>
<organism evidence="1 2">
    <name type="scientific">Collybiopsis luxurians FD-317 M1</name>
    <dbReference type="NCBI Taxonomy" id="944289"/>
    <lineage>
        <taxon>Eukaryota</taxon>
        <taxon>Fungi</taxon>
        <taxon>Dikarya</taxon>
        <taxon>Basidiomycota</taxon>
        <taxon>Agaricomycotina</taxon>
        <taxon>Agaricomycetes</taxon>
        <taxon>Agaricomycetidae</taxon>
        <taxon>Agaricales</taxon>
        <taxon>Marasmiineae</taxon>
        <taxon>Omphalotaceae</taxon>
        <taxon>Collybiopsis</taxon>
        <taxon>Collybiopsis luxurians</taxon>
    </lineage>
</organism>
<dbReference type="HOGENOM" id="CLU_894823_0_0_1"/>
<reference evidence="1 2" key="1">
    <citation type="submission" date="2014-04" db="EMBL/GenBank/DDBJ databases">
        <title>Evolutionary Origins and Diversification of the Mycorrhizal Mutualists.</title>
        <authorList>
            <consortium name="DOE Joint Genome Institute"/>
            <consortium name="Mycorrhizal Genomics Consortium"/>
            <person name="Kohler A."/>
            <person name="Kuo A."/>
            <person name="Nagy L.G."/>
            <person name="Floudas D."/>
            <person name="Copeland A."/>
            <person name="Barry K.W."/>
            <person name="Cichocki N."/>
            <person name="Veneault-Fourrey C."/>
            <person name="LaButti K."/>
            <person name="Lindquist E.A."/>
            <person name="Lipzen A."/>
            <person name="Lundell T."/>
            <person name="Morin E."/>
            <person name="Murat C."/>
            <person name="Riley R."/>
            <person name="Ohm R."/>
            <person name="Sun H."/>
            <person name="Tunlid A."/>
            <person name="Henrissat B."/>
            <person name="Grigoriev I.V."/>
            <person name="Hibbett D.S."/>
            <person name="Martin F."/>
        </authorList>
    </citation>
    <scope>NUCLEOTIDE SEQUENCE [LARGE SCALE GENOMIC DNA]</scope>
    <source>
        <strain evidence="1 2">FD-317 M1</strain>
    </source>
</reference>
<keyword evidence="2" id="KW-1185">Reference proteome</keyword>
<dbReference type="SUPFAM" id="SSF81383">
    <property type="entry name" value="F-box domain"/>
    <property type="match status" value="1"/>
</dbReference>
<sequence length="255" mass="28453">MEKFKTLEPLKLYAAPSSSLPTRSGPARTQYVGKLPSDLHLLILSYLPVPDFPAYARCLHATAALAESEKIWESRWKSLIVDKGLTAMGDFVGVFQNPTTPLSSTLWSAKPSSMSTSRGQYIRVHNLLKPLINTLSLPPHIILTKLAAAVTPSLCLEASMLRLLSLFLSSTIQPVRKWKENKAALRSAMDRFDTNLLAAFDQADEKGNEKGMQEAAEASWLVWDGAEGDWEMGKVWAEKREIFYDQPWDPLANFT</sequence>
<evidence type="ECO:0000313" key="2">
    <source>
        <dbReference type="Proteomes" id="UP000053593"/>
    </source>
</evidence>
<gene>
    <name evidence="1" type="ORF">GYMLUDRAFT_78020</name>
</gene>
<name>A0A0D0AP51_9AGAR</name>
<proteinExistence type="predicted"/>
<dbReference type="OrthoDB" id="5554140at2759"/>
<accession>A0A0D0AP51</accession>
<dbReference type="InterPro" id="IPR036047">
    <property type="entry name" value="F-box-like_dom_sf"/>
</dbReference>
<evidence type="ECO:0000313" key="1">
    <source>
        <dbReference type="EMBL" id="KIK51995.1"/>
    </source>
</evidence>
<dbReference type="EMBL" id="KN834850">
    <property type="protein sequence ID" value="KIK51995.1"/>
    <property type="molecule type" value="Genomic_DNA"/>
</dbReference>
<protein>
    <recommendedName>
        <fullName evidence="3">F-box domain-containing protein</fullName>
    </recommendedName>
</protein>
<dbReference type="AlphaFoldDB" id="A0A0D0AP51"/>
<dbReference type="Proteomes" id="UP000053593">
    <property type="component" value="Unassembled WGS sequence"/>
</dbReference>